<dbReference type="AlphaFoldDB" id="A0A3P7L1Q5"/>
<dbReference type="EMBL" id="UYRU01049660">
    <property type="protein sequence ID" value="VDN10664.1"/>
    <property type="molecule type" value="Genomic_DNA"/>
</dbReference>
<dbReference type="Proteomes" id="UP000281553">
    <property type="component" value="Unassembled WGS sequence"/>
</dbReference>
<evidence type="ECO:0000313" key="1">
    <source>
        <dbReference type="EMBL" id="VDN10664.1"/>
    </source>
</evidence>
<name>A0A3P7L1Q5_DIBLA</name>
<evidence type="ECO:0000313" key="2">
    <source>
        <dbReference type="Proteomes" id="UP000281553"/>
    </source>
</evidence>
<protein>
    <submittedName>
        <fullName evidence="1">Uncharacterized protein</fullName>
    </submittedName>
</protein>
<accession>A0A3P7L1Q5</accession>
<keyword evidence="2" id="KW-1185">Reference proteome</keyword>
<proteinExistence type="predicted"/>
<gene>
    <name evidence="1" type="ORF">DILT_LOCUS6495</name>
</gene>
<organism evidence="1 2">
    <name type="scientific">Dibothriocephalus latus</name>
    <name type="common">Fish tapeworm</name>
    <name type="synonym">Diphyllobothrium latum</name>
    <dbReference type="NCBI Taxonomy" id="60516"/>
    <lineage>
        <taxon>Eukaryota</taxon>
        <taxon>Metazoa</taxon>
        <taxon>Spiralia</taxon>
        <taxon>Lophotrochozoa</taxon>
        <taxon>Platyhelminthes</taxon>
        <taxon>Cestoda</taxon>
        <taxon>Eucestoda</taxon>
        <taxon>Diphyllobothriidea</taxon>
        <taxon>Diphyllobothriidae</taxon>
        <taxon>Dibothriocephalus</taxon>
    </lineage>
</organism>
<dbReference type="OrthoDB" id="10588343at2759"/>
<reference evidence="1 2" key="1">
    <citation type="submission" date="2018-11" db="EMBL/GenBank/DDBJ databases">
        <authorList>
            <consortium name="Pathogen Informatics"/>
        </authorList>
    </citation>
    <scope>NUCLEOTIDE SEQUENCE [LARGE SCALE GENOMIC DNA]</scope>
</reference>
<sequence>MVVLLGLFFESADQLIDAQLLLCLGLFWSAGTGQGSRSGPAYFRNVVLLDATGLLVGHLIDLQAQPDGGKISLCAHLACVNSNLGPVSSLDVVYDSEQGFVHVIGTAIVSRGEDGEGGLEEEVEFFQFGLRLSTIGSVRRTAQSTVCIMHVKPPWPVVFPEEAAVLALFGKDGQMSIIQLGPSSNDTTSSSTSCVFRELARSQFGPANAGSEFVWPPKECILVPNVRRSDSLAEDNEQTTHRLWIHGKFLGTDFRYKSLGVMVSH</sequence>